<feature type="compositionally biased region" description="Polar residues" evidence="1">
    <location>
        <begin position="243"/>
        <end position="253"/>
    </location>
</feature>
<evidence type="ECO:0000256" key="1">
    <source>
        <dbReference type="SAM" id="MobiDB-lite"/>
    </source>
</evidence>
<evidence type="ECO:0000313" key="2">
    <source>
        <dbReference type="EMBL" id="KAF5370634.1"/>
    </source>
</evidence>
<proteinExistence type="predicted"/>
<accession>A0A8H5GTE5</accession>
<feature type="compositionally biased region" description="Basic and acidic residues" evidence="1">
    <location>
        <begin position="255"/>
        <end position="273"/>
    </location>
</feature>
<comment type="caution">
    <text evidence="2">The sequence shown here is derived from an EMBL/GenBank/DDBJ whole genome shotgun (WGS) entry which is preliminary data.</text>
</comment>
<evidence type="ECO:0000313" key="3">
    <source>
        <dbReference type="Proteomes" id="UP000559256"/>
    </source>
</evidence>
<feature type="compositionally biased region" description="Acidic residues" evidence="1">
    <location>
        <begin position="160"/>
        <end position="171"/>
    </location>
</feature>
<dbReference type="EMBL" id="JAACJM010000010">
    <property type="protein sequence ID" value="KAF5370634.1"/>
    <property type="molecule type" value="Genomic_DNA"/>
</dbReference>
<protein>
    <submittedName>
        <fullName evidence="2">Uncharacterized protein</fullName>
    </submittedName>
</protein>
<keyword evidence="3" id="KW-1185">Reference proteome</keyword>
<dbReference type="Proteomes" id="UP000559256">
    <property type="component" value="Unassembled WGS sequence"/>
</dbReference>
<reference evidence="2 3" key="1">
    <citation type="journal article" date="2020" name="ISME J.">
        <title>Uncovering the hidden diversity of litter-decomposition mechanisms in mushroom-forming fungi.</title>
        <authorList>
            <person name="Floudas D."/>
            <person name="Bentzer J."/>
            <person name="Ahren D."/>
            <person name="Johansson T."/>
            <person name="Persson P."/>
            <person name="Tunlid A."/>
        </authorList>
    </citation>
    <scope>NUCLEOTIDE SEQUENCE [LARGE SCALE GENOMIC DNA]</scope>
    <source>
        <strain evidence="2 3">CBS 291.85</strain>
    </source>
</reference>
<sequence>MSIFDHIAQRQRIGPGLVKAGKHLLFTADHPQVKTVLAYVRHHWHLPSDTPESILALAALEVFQHPTHPAHWVFWCNERKTETAKLVERHANARIPTVYHIMPWSTDERLFMLNLYHGGAWHNLIKDEPWYPKFFHKETIQQKGGPNLRKRKAVAAVDEGLEDDEDLDEEVVPVPKRTRSRQNAGENDAETTVVKRTSGRTVHKTAKVAAAQRTARVPSPVPSVASSSSMSSLEPTPEATRGIRSTSRLSSETLVDEHSNEALRKEKDEETGGGRRKRRRIE</sequence>
<feature type="compositionally biased region" description="Basic residues" evidence="1">
    <location>
        <begin position="197"/>
        <end position="206"/>
    </location>
</feature>
<organism evidence="2 3">
    <name type="scientific">Tetrapyrgos nigripes</name>
    <dbReference type="NCBI Taxonomy" id="182062"/>
    <lineage>
        <taxon>Eukaryota</taxon>
        <taxon>Fungi</taxon>
        <taxon>Dikarya</taxon>
        <taxon>Basidiomycota</taxon>
        <taxon>Agaricomycotina</taxon>
        <taxon>Agaricomycetes</taxon>
        <taxon>Agaricomycetidae</taxon>
        <taxon>Agaricales</taxon>
        <taxon>Marasmiineae</taxon>
        <taxon>Marasmiaceae</taxon>
        <taxon>Tetrapyrgos</taxon>
    </lineage>
</organism>
<feature type="region of interest" description="Disordered" evidence="1">
    <location>
        <begin position="160"/>
        <end position="282"/>
    </location>
</feature>
<dbReference type="AlphaFoldDB" id="A0A8H5GTE5"/>
<dbReference type="OrthoDB" id="2944913at2759"/>
<feature type="compositionally biased region" description="Low complexity" evidence="1">
    <location>
        <begin position="222"/>
        <end position="232"/>
    </location>
</feature>
<name>A0A8H5GTE5_9AGAR</name>
<gene>
    <name evidence="2" type="ORF">D9758_001964</name>
</gene>